<feature type="compositionally biased region" description="Polar residues" evidence="4">
    <location>
        <begin position="941"/>
        <end position="953"/>
    </location>
</feature>
<name>A0A6V7PCG6_ANACO</name>
<feature type="repeat" description="PPR" evidence="3">
    <location>
        <begin position="378"/>
        <end position="413"/>
    </location>
</feature>
<dbReference type="CDD" id="cd17744">
    <property type="entry name" value="BRCT_MDC1_rpt1"/>
    <property type="match status" value="1"/>
</dbReference>
<feature type="repeat" description="PPR" evidence="3">
    <location>
        <begin position="275"/>
        <end position="309"/>
    </location>
</feature>
<dbReference type="SUPFAM" id="SSF52113">
    <property type="entry name" value="BRCT domain"/>
    <property type="match status" value="1"/>
</dbReference>
<dbReference type="InterPro" id="IPR036420">
    <property type="entry name" value="BRCT_dom_sf"/>
</dbReference>
<dbReference type="Gene3D" id="3.40.50.10190">
    <property type="entry name" value="BRCT domain"/>
    <property type="match status" value="2"/>
</dbReference>
<dbReference type="GO" id="GO:0003723">
    <property type="term" value="F:RNA binding"/>
    <property type="evidence" value="ECO:0007669"/>
    <property type="project" value="InterPro"/>
</dbReference>
<dbReference type="PROSITE" id="PS50172">
    <property type="entry name" value="BRCT"/>
    <property type="match status" value="1"/>
</dbReference>
<dbReference type="Pfam" id="PF13041">
    <property type="entry name" value="PPR_2"/>
    <property type="match status" value="1"/>
</dbReference>
<accession>A0A6V7PCG6</accession>
<evidence type="ECO:0000259" key="5">
    <source>
        <dbReference type="PROSITE" id="PS50172"/>
    </source>
</evidence>
<dbReference type="Pfam" id="PF01535">
    <property type="entry name" value="PPR"/>
    <property type="match status" value="5"/>
</dbReference>
<gene>
    <name evidence="6" type="ORF">CB5_LOCUS11585</name>
</gene>
<dbReference type="NCBIfam" id="TIGR00756">
    <property type="entry name" value="PPR"/>
    <property type="match status" value="3"/>
</dbReference>
<keyword evidence="2" id="KW-0809">Transit peptide</keyword>
<dbReference type="CDD" id="cd18432">
    <property type="entry name" value="BRCT_PAXIP1_rpt6_like"/>
    <property type="match status" value="1"/>
</dbReference>
<dbReference type="PROSITE" id="PS51375">
    <property type="entry name" value="PPR"/>
    <property type="match status" value="3"/>
</dbReference>
<feature type="domain" description="BRCT" evidence="5">
    <location>
        <begin position="1131"/>
        <end position="1220"/>
    </location>
</feature>
<dbReference type="FunFam" id="1.25.40.10:FF:000353">
    <property type="entry name" value="Pentatricopeptide repeat-containing protein At4g39530"/>
    <property type="match status" value="1"/>
</dbReference>
<proteinExistence type="predicted"/>
<dbReference type="Gene3D" id="1.25.40.10">
    <property type="entry name" value="Tetratricopeptide repeat domain"/>
    <property type="match status" value="5"/>
</dbReference>
<evidence type="ECO:0000256" key="2">
    <source>
        <dbReference type="ARBA" id="ARBA00022946"/>
    </source>
</evidence>
<dbReference type="GO" id="GO:0009451">
    <property type="term" value="P:RNA modification"/>
    <property type="evidence" value="ECO:0007669"/>
    <property type="project" value="InterPro"/>
</dbReference>
<dbReference type="InterPro" id="IPR002885">
    <property type="entry name" value="PPR_rpt"/>
</dbReference>
<keyword evidence="1" id="KW-0677">Repeat</keyword>
<protein>
    <recommendedName>
        <fullName evidence="5">BRCT domain-containing protein</fullName>
    </recommendedName>
</protein>
<feature type="region of interest" description="Disordered" evidence="4">
    <location>
        <begin position="934"/>
        <end position="976"/>
    </location>
</feature>
<dbReference type="FunFam" id="1.25.40.10:FF:000285">
    <property type="entry name" value="Pentatricopeptide repeat-containing protein, chloroplastic"/>
    <property type="match status" value="1"/>
</dbReference>
<evidence type="ECO:0000256" key="4">
    <source>
        <dbReference type="SAM" id="MobiDB-lite"/>
    </source>
</evidence>
<organism evidence="6">
    <name type="scientific">Ananas comosus var. bracteatus</name>
    <name type="common">red pineapple</name>
    <dbReference type="NCBI Taxonomy" id="296719"/>
    <lineage>
        <taxon>Eukaryota</taxon>
        <taxon>Viridiplantae</taxon>
        <taxon>Streptophyta</taxon>
        <taxon>Embryophyta</taxon>
        <taxon>Tracheophyta</taxon>
        <taxon>Spermatophyta</taxon>
        <taxon>Magnoliopsida</taxon>
        <taxon>Liliopsida</taxon>
        <taxon>Poales</taxon>
        <taxon>Bromeliaceae</taxon>
        <taxon>Bromelioideae</taxon>
        <taxon>Ananas</taxon>
    </lineage>
</organism>
<dbReference type="Pfam" id="PF16770">
    <property type="entry name" value="RTT107_BRCT_5"/>
    <property type="match status" value="1"/>
</dbReference>
<dbReference type="FunFam" id="1.25.40.10:FF:000073">
    <property type="entry name" value="Pentatricopeptide repeat-containing protein chloroplastic"/>
    <property type="match status" value="1"/>
</dbReference>
<dbReference type="EMBL" id="LR862147">
    <property type="protein sequence ID" value="CAD1828374.1"/>
    <property type="molecule type" value="Genomic_DNA"/>
</dbReference>
<reference evidence="6" key="1">
    <citation type="submission" date="2020-07" db="EMBL/GenBank/DDBJ databases">
        <authorList>
            <person name="Lin J."/>
        </authorList>
    </citation>
    <scope>NUCLEOTIDE SEQUENCE</scope>
</reference>
<evidence type="ECO:0000256" key="1">
    <source>
        <dbReference type="ARBA" id="ARBA00022737"/>
    </source>
</evidence>
<dbReference type="InterPro" id="IPR001357">
    <property type="entry name" value="BRCT_dom"/>
</dbReference>
<dbReference type="SMART" id="SM00292">
    <property type="entry name" value="BRCT"/>
    <property type="match status" value="1"/>
</dbReference>
<evidence type="ECO:0000256" key="3">
    <source>
        <dbReference type="PROSITE-ProRule" id="PRU00708"/>
    </source>
</evidence>
<feature type="repeat" description="PPR" evidence="3">
    <location>
        <begin position="141"/>
        <end position="175"/>
    </location>
</feature>
<dbReference type="PANTHER" id="PTHR24015">
    <property type="entry name" value="OS07G0578800 PROTEIN-RELATED"/>
    <property type="match status" value="1"/>
</dbReference>
<sequence length="1335" mass="149408">MPYRADFVIHTLNLFKHSVVYPNTVAALHCLSLKTNSISELSVRTTVLTAYARACDVDSSLCLFDENFARDLISCNAIINACVLNRDFRTSMVLFREMVEEFGAFDSTTLVTVLSAVSRDRNLKLGKILHGTIVKRCFDMDCFLCNALVDIYAKSGDLDSSELVFERIQSKDAASWNSMIRGSLLNKLPERSVFYFREMNRSITRADEVSLSCIISACASSKELFSFGKSIHGSIIKLGYDGISSSVSNSLISFYSRYGYAEAAEQVFIAVSYKNVVSWNAMINGLVGNGRVNEAIYIFKEMQSTGANQPDVATLVTIIPACSEFKLLLQGKSIHGYTIRRALYPSDSSIGNSLLNMYFECCDPASADILFDAMPNRDLISWNTMISGYARNDSLRDEARVIFRELPRTGLACSLITLLAILPSCSCTQDLTFGKAIHCLTIKYGFESRVLAINALVHMYINCDDLRASFLLLESNISMSDIVSWNTIIVGCVQSEHYKDAIEAFVFMYSSLLLNPDPITLVSTIAACGHLNLLYLVKCMHGFALKHLMVSDVKGSSISGRELCRSIYIDVACEGLEMSEVVIDDGGVSDCSIPPPPPSPPIRVLKSDRRRMDFVADSDASTDEEDHEAAREMMPEVLDDINILEIGDSNETQENVVATKPADEVIRMDTQPNILSNPTPHTILDRFSCDCEVNMSFKCSEDNSIRESISRTDYEGLNYLRSQDPGELSQVNAMHVVDKLVFDDDIGLSQETSTVKATEMKSAPSLSAQVAQCLVNRGNPNYSVGKARIFEWVDSLEDEAGGGFFSKRKPFVSKNRINALESKNQLPKHEQIDTCENRESKNLETYRRRNNLTDLNSMPLPHGLGRSERPYISAAKMKEQSEYMDTNSSLGFIEQQIEATDVLGGIYETFDIGPNTQMAAEAMEVLFHGPPLNQELIEDSSPLNQIPSTSPTKGSRREKATPVKMSLPKRSKRSKEVDMNDVNNPQMLHEWCKSEKELAQVVSAEDSFRHPKRRRTHVFPLGNSNFGNSIRRRLPDILDKAKRKTRSTKLRISPSNLDDAFDNSLGIVPYDPALLKDVKEPNSDESKQNISTRRAPVTASYKKGFSKVSASREHIRLEKNERSSDRMFTRRKKKDMASVCVLFSQHLDQDKIKQQKKILARFGARTASSIIEATHFIADKFARTKNMLEAIATGKPVVTSMWLESCGQACCFVDEKRYVLRDLKKEKEIGFNMLVSLTRASQYPLLQAKRVLITPNVKPDQELVISLVKAACGWPLDRMGRSAMKDQKVSEDFFIISCEEDYKICLPLVKKGSVKAFSSELLLNGIVIQKLEFER</sequence>
<dbReference type="Pfam" id="PF16589">
    <property type="entry name" value="BRCT_2"/>
    <property type="match status" value="1"/>
</dbReference>
<dbReference type="InterPro" id="IPR011990">
    <property type="entry name" value="TPR-like_helical_dom_sf"/>
</dbReference>
<dbReference type="InterPro" id="IPR046960">
    <property type="entry name" value="PPR_At4g14850-like_plant"/>
</dbReference>
<evidence type="ECO:0000313" key="6">
    <source>
        <dbReference type="EMBL" id="CAD1828374.1"/>
    </source>
</evidence>